<dbReference type="Proteomes" id="UP001199319">
    <property type="component" value="Unassembled WGS sequence"/>
</dbReference>
<feature type="transmembrane region" description="Helical" evidence="1">
    <location>
        <begin position="6"/>
        <end position="25"/>
    </location>
</feature>
<name>A0AAE3DD13_9FIRM</name>
<organism evidence="2 3">
    <name type="scientific">Brotocaccenecus cirricatena</name>
    <dbReference type="NCBI Taxonomy" id="3064195"/>
    <lineage>
        <taxon>Bacteria</taxon>
        <taxon>Bacillati</taxon>
        <taxon>Bacillota</taxon>
        <taxon>Clostridia</taxon>
        <taxon>Eubacteriales</taxon>
        <taxon>Oscillospiraceae</taxon>
        <taxon>Brotocaccenecus</taxon>
    </lineage>
</organism>
<reference evidence="2" key="1">
    <citation type="submission" date="2021-10" db="EMBL/GenBank/DDBJ databases">
        <title>Anaerobic single-cell dispensing facilitates the cultivation of human gut bacteria.</title>
        <authorList>
            <person name="Afrizal A."/>
        </authorList>
    </citation>
    <scope>NUCLEOTIDE SEQUENCE</scope>
    <source>
        <strain evidence="2">CLA-AA-H272</strain>
    </source>
</reference>
<proteinExistence type="predicted"/>
<protein>
    <submittedName>
        <fullName evidence="2">Uncharacterized protein</fullName>
    </submittedName>
</protein>
<evidence type="ECO:0000313" key="2">
    <source>
        <dbReference type="EMBL" id="MCC2128422.1"/>
    </source>
</evidence>
<dbReference type="EMBL" id="JAJEPW010000004">
    <property type="protein sequence ID" value="MCC2128422.1"/>
    <property type="molecule type" value="Genomic_DNA"/>
</dbReference>
<keyword evidence="1" id="KW-0812">Transmembrane</keyword>
<keyword evidence="3" id="KW-1185">Reference proteome</keyword>
<accession>A0AAE3DD13</accession>
<dbReference type="AlphaFoldDB" id="A0AAE3DD13"/>
<keyword evidence="1" id="KW-0472">Membrane</keyword>
<dbReference type="RefSeq" id="WP_302927793.1">
    <property type="nucleotide sequence ID" value="NZ_JAJEPW010000004.1"/>
</dbReference>
<comment type="caution">
    <text evidence="2">The sequence shown here is derived from an EMBL/GenBank/DDBJ whole genome shotgun (WGS) entry which is preliminary data.</text>
</comment>
<evidence type="ECO:0000313" key="3">
    <source>
        <dbReference type="Proteomes" id="UP001199319"/>
    </source>
</evidence>
<keyword evidence="1" id="KW-1133">Transmembrane helix</keyword>
<evidence type="ECO:0000256" key="1">
    <source>
        <dbReference type="SAM" id="Phobius"/>
    </source>
</evidence>
<sequence>MSFEKILFYGIIIVGALLLIGLTYYRIDWARHPEKYQDLVEQAEKDEQEAAQRRAMSKLSKKKRK</sequence>
<gene>
    <name evidence="2" type="ORF">LKD37_02620</name>
</gene>